<evidence type="ECO:0000313" key="4">
    <source>
        <dbReference type="Proteomes" id="UP001592531"/>
    </source>
</evidence>
<evidence type="ECO:0000259" key="2">
    <source>
        <dbReference type="Pfam" id="PF11716"/>
    </source>
</evidence>
<feature type="domain" description="Mycothiol-dependent maleylpyruvate isomerase metal-binding" evidence="2">
    <location>
        <begin position="21"/>
        <end position="145"/>
    </location>
</feature>
<dbReference type="RefSeq" id="WP_380544380.1">
    <property type="nucleotide sequence ID" value="NZ_JBHFAB010000038.1"/>
</dbReference>
<evidence type="ECO:0000259" key="1">
    <source>
        <dbReference type="Pfam" id="PF07398"/>
    </source>
</evidence>
<proteinExistence type="predicted"/>
<dbReference type="Pfam" id="PF11716">
    <property type="entry name" value="MDMPI_N"/>
    <property type="match status" value="1"/>
</dbReference>
<dbReference type="PANTHER" id="PTHR40758">
    <property type="entry name" value="CONSERVED PROTEIN"/>
    <property type="match status" value="1"/>
</dbReference>
<dbReference type="InterPro" id="IPR010872">
    <property type="entry name" value="MDMPI_C-term_domain"/>
</dbReference>
<protein>
    <submittedName>
        <fullName evidence="3">Maleylpyruvate isomerase family mycothiol-dependent enzyme</fullName>
    </submittedName>
</protein>
<dbReference type="GO" id="GO:0016853">
    <property type="term" value="F:isomerase activity"/>
    <property type="evidence" value="ECO:0007669"/>
    <property type="project" value="UniProtKB-KW"/>
</dbReference>
<dbReference type="EMBL" id="JBHFAB010000038">
    <property type="protein sequence ID" value="MFC1421342.1"/>
    <property type="molecule type" value="Genomic_DNA"/>
</dbReference>
<reference evidence="3 4" key="1">
    <citation type="submission" date="2024-09" db="EMBL/GenBank/DDBJ databases">
        <authorList>
            <person name="Lee S.D."/>
        </authorList>
    </citation>
    <scope>NUCLEOTIDE SEQUENCE [LARGE SCALE GENOMIC DNA]</scope>
    <source>
        <strain evidence="3 4">N8-3</strain>
    </source>
</reference>
<comment type="caution">
    <text evidence="3">The sequence shown here is derived from an EMBL/GenBank/DDBJ whole genome shotgun (WGS) entry which is preliminary data.</text>
</comment>
<accession>A0ABV6W6G4</accession>
<dbReference type="PANTHER" id="PTHR40758:SF1">
    <property type="entry name" value="CONSERVED PROTEIN"/>
    <property type="match status" value="1"/>
</dbReference>
<dbReference type="NCBIfam" id="TIGR03083">
    <property type="entry name" value="maleylpyruvate isomerase family mycothiol-dependent enzyme"/>
    <property type="match status" value="1"/>
</dbReference>
<organism evidence="3 4">
    <name type="scientific">Streptacidiphilus cavernicola</name>
    <dbReference type="NCBI Taxonomy" id="3342716"/>
    <lineage>
        <taxon>Bacteria</taxon>
        <taxon>Bacillati</taxon>
        <taxon>Actinomycetota</taxon>
        <taxon>Actinomycetes</taxon>
        <taxon>Kitasatosporales</taxon>
        <taxon>Streptomycetaceae</taxon>
        <taxon>Streptacidiphilus</taxon>
    </lineage>
</organism>
<evidence type="ECO:0000313" key="3">
    <source>
        <dbReference type="EMBL" id="MFC1421342.1"/>
    </source>
</evidence>
<keyword evidence="3" id="KW-0413">Isomerase</keyword>
<gene>
    <name evidence="3" type="ORF">ACEZDE_32585</name>
</gene>
<feature type="domain" description="MDMPI C-terminal" evidence="1">
    <location>
        <begin position="158"/>
        <end position="257"/>
    </location>
</feature>
<keyword evidence="4" id="KW-1185">Reference proteome</keyword>
<dbReference type="InterPro" id="IPR017517">
    <property type="entry name" value="Maleyloyr_isom"/>
</dbReference>
<name>A0ABV6W6G4_9ACTN</name>
<dbReference type="Proteomes" id="UP001592531">
    <property type="component" value="Unassembled WGS sequence"/>
</dbReference>
<sequence>MTATTAGAAGVAAFDHGRYLAAMEAEARSFAAAVARGDLAARVPSCPDWDLAELVRHQGLVHRWVTKIVRSGTRQRVDWSDLPDRARPDDPAGQADWLLRGSLVLVGLLREQGPDTEVWGWAREQHTGWWARRMAHELLVHRIDAELAVDGIGPVDPELAADSIDELLHNAGAPSANAFPRREKLRGEGGTLHLHCTDVPGEWLLRRTPDGFGYEPGHAKGDAVLRGPAAELMLLLNKRLPDGAGAVECLGDAELAELWLDGLTFD</sequence>
<dbReference type="InterPro" id="IPR024344">
    <property type="entry name" value="MDMPI_metal-binding"/>
</dbReference>
<dbReference type="Pfam" id="PF07398">
    <property type="entry name" value="MDMPI_C"/>
    <property type="match status" value="1"/>
</dbReference>